<dbReference type="Proteomes" id="UP001075354">
    <property type="component" value="Chromosome 4"/>
</dbReference>
<sequence>MDDITYRRALLNDSKIKCVLMTKWFPDHAVNIHITTRESAWVGELSGSDVECWVKNNELDLQHFLEDMRGALGGEHKKTENLYTLKSGTFSWKRVLSSGMTAILGQMEVKSVPVVDSYEAILDKSLDNLVSLQKQVIELRDENSTLIKDRDSAIARVTEFAELKEEWEKKLYGRFTALLNAKKEKIEAMDLELMCLRNAASEDRGERGEGAGTSSKGKEGGWRRRDEDSDVDTEEEANEAAREDPYGADTDVDSDGSGAAVSQPGPSSRSTPATTAALRRNRAMFDSFDSSGSPSPAPVLPKRARMPRKAAASTAASTSGASGRNVFKDVVVQDQDEDDDDDMKPLTFDAADDDDEENLGENTQDLLDAI</sequence>
<dbReference type="EMBL" id="JAPTSV010000004">
    <property type="protein sequence ID" value="KAJ1528733.1"/>
    <property type="molecule type" value="Genomic_DNA"/>
</dbReference>
<dbReference type="Pfam" id="PF21924">
    <property type="entry name" value="XRCC4_CC"/>
    <property type="match status" value="1"/>
</dbReference>
<keyword evidence="3" id="KW-0234">DNA repair</keyword>
<dbReference type="PANTHER" id="PTHR28559:SF1">
    <property type="entry name" value="DNA REPAIR PROTEIN XRCC4"/>
    <property type="match status" value="1"/>
</dbReference>
<dbReference type="GO" id="GO:0010165">
    <property type="term" value="P:response to X-ray"/>
    <property type="evidence" value="ECO:0007669"/>
    <property type="project" value="TreeGrafter"/>
</dbReference>
<organism evidence="9 10">
    <name type="scientific">Megalurothrips usitatus</name>
    <name type="common">bean blossom thrips</name>
    <dbReference type="NCBI Taxonomy" id="439358"/>
    <lineage>
        <taxon>Eukaryota</taxon>
        <taxon>Metazoa</taxon>
        <taxon>Ecdysozoa</taxon>
        <taxon>Arthropoda</taxon>
        <taxon>Hexapoda</taxon>
        <taxon>Insecta</taxon>
        <taxon>Pterygota</taxon>
        <taxon>Neoptera</taxon>
        <taxon>Paraneoptera</taxon>
        <taxon>Thysanoptera</taxon>
        <taxon>Terebrantia</taxon>
        <taxon>Thripoidea</taxon>
        <taxon>Thripidae</taxon>
        <taxon>Megalurothrips</taxon>
    </lineage>
</organism>
<feature type="compositionally biased region" description="Low complexity" evidence="6">
    <location>
        <begin position="309"/>
        <end position="333"/>
    </location>
</feature>
<comment type="subcellular location">
    <subcellularLocation>
        <location evidence="1">Nucleus</location>
    </subcellularLocation>
</comment>
<dbReference type="Gene3D" id="2.170.210.10">
    <property type="entry name" value="DNA double-strand break repair and VJ recombination XRCC4, N-terminal"/>
    <property type="match status" value="1"/>
</dbReference>
<evidence type="ECO:0000256" key="2">
    <source>
        <dbReference type="ARBA" id="ARBA00022763"/>
    </source>
</evidence>
<evidence type="ECO:0000259" key="8">
    <source>
        <dbReference type="Pfam" id="PF21924"/>
    </source>
</evidence>
<reference evidence="9" key="1">
    <citation type="submission" date="2022-12" db="EMBL/GenBank/DDBJ databases">
        <title>Chromosome-level genome assembly of the bean flower thrips Megalurothrips usitatus.</title>
        <authorList>
            <person name="Ma L."/>
            <person name="Liu Q."/>
            <person name="Li H."/>
            <person name="Cai W."/>
        </authorList>
    </citation>
    <scope>NUCLEOTIDE SEQUENCE</scope>
    <source>
        <strain evidence="9">Cailab_2022a</strain>
    </source>
</reference>
<feature type="region of interest" description="Disordered" evidence="6">
    <location>
        <begin position="202"/>
        <end position="370"/>
    </location>
</feature>
<dbReference type="InterPro" id="IPR010585">
    <property type="entry name" value="DNA_repair_prot_XRCC4"/>
</dbReference>
<evidence type="ECO:0008006" key="11">
    <source>
        <dbReference type="Google" id="ProtNLM"/>
    </source>
</evidence>
<gene>
    <name evidence="9" type="ORF">ONE63_007123</name>
</gene>
<feature type="compositionally biased region" description="Low complexity" evidence="6">
    <location>
        <begin position="285"/>
        <end position="294"/>
    </location>
</feature>
<dbReference type="GO" id="GO:0005958">
    <property type="term" value="C:DNA-dependent protein kinase-DNA ligase 4 complex"/>
    <property type="evidence" value="ECO:0007669"/>
    <property type="project" value="TreeGrafter"/>
</dbReference>
<dbReference type="GO" id="GO:0006310">
    <property type="term" value="P:DNA recombination"/>
    <property type="evidence" value="ECO:0007669"/>
    <property type="project" value="InterPro"/>
</dbReference>
<accession>A0AAV7XXZ8</accession>
<dbReference type="Gene3D" id="1.20.5.370">
    <property type="match status" value="1"/>
</dbReference>
<proteinExistence type="predicted"/>
<keyword evidence="5" id="KW-0175">Coiled coil</keyword>
<evidence type="ECO:0000256" key="3">
    <source>
        <dbReference type="ARBA" id="ARBA00023204"/>
    </source>
</evidence>
<dbReference type="PANTHER" id="PTHR28559">
    <property type="entry name" value="DNA REPAIR PROTEIN XRCC4"/>
    <property type="match status" value="1"/>
</dbReference>
<dbReference type="InterPro" id="IPR053962">
    <property type="entry name" value="XRCC4_CC"/>
</dbReference>
<feature type="compositionally biased region" description="Acidic residues" evidence="6">
    <location>
        <begin position="228"/>
        <end position="238"/>
    </location>
</feature>
<feature type="domain" description="XRCC4 N-terminal" evidence="7">
    <location>
        <begin position="19"/>
        <end position="109"/>
    </location>
</feature>
<feature type="coiled-coil region" evidence="5">
    <location>
        <begin position="115"/>
        <end position="149"/>
    </location>
</feature>
<keyword evidence="4" id="KW-0539">Nucleus</keyword>
<evidence type="ECO:0000313" key="9">
    <source>
        <dbReference type="EMBL" id="KAJ1528733.1"/>
    </source>
</evidence>
<dbReference type="SUPFAM" id="SSF58022">
    <property type="entry name" value="XRCC4, C-terminal oligomerization domain"/>
    <property type="match status" value="1"/>
</dbReference>
<evidence type="ECO:0000313" key="10">
    <source>
        <dbReference type="Proteomes" id="UP001075354"/>
    </source>
</evidence>
<dbReference type="GO" id="GO:0003677">
    <property type="term" value="F:DNA binding"/>
    <property type="evidence" value="ECO:0007669"/>
    <property type="project" value="InterPro"/>
</dbReference>
<dbReference type="GO" id="GO:0032807">
    <property type="term" value="C:DNA ligase IV complex"/>
    <property type="evidence" value="ECO:0007669"/>
    <property type="project" value="TreeGrafter"/>
</dbReference>
<evidence type="ECO:0000256" key="4">
    <source>
        <dbReference type="ARBA" id="ARBA00023242"/>
    </source>
</evidence>
<evidence type="ECO:0000256" key="6">
    <source>
        <dbReference type="SAM" id="MobiDB-lite"/>
    </source>
</evidence>
<dbReference type="InterPro" id="IPR014751">
    <property type="entry name" value="XRCC4-like_C"/>
</dbReference>
<feature type="compositionally biased region" description="Acidic residues" evidence="6">
    <location>
        <begin position="350"/>
        <end position="359"/>
    </location>
</feature>
<feature type="compositionally biased region" description="Polar residues" evidence="6">
    <location>
        <begin position="360"/>
        <end position="370"/>
    </location>
</feature>
<comment type="caution">
    <text evidence="9">The sequence shown here is derived from an EMBL/GenBank/DDBJ whole genome shotgun (WGS) entry which is preliminary data.</text>
</comment>
<dbReference type="AlphaFoldDB" id="A0AAV7XXZ8"/>
<protein>
    <recommendedName>
        <fullName evidence="11">DNA repair protein XRCC4</fullName>
    </recommendedName>
</protein>
<keyword evidence="10" id="KW-1185">Reference proteome</keyword>
<feature type="domain" description="XRCC4 coiled-coil" evidence="8">
    <location>
        <begin position="120"/>
        <end position="187"/>
    </location>
</feature>
<feature type="compositionally biased region" description="Polar residues" evidence="6">
    <location>
        <begin position="264"/>
        <end position="274"/>
    </location>
</feature>
<keyword evidence="2" id="KW-0227">DNA damage</keyword>
<evidence type="ECO:0000259" key="7">
    <source>
        <dbReference type="Pfam" id="PF06632"/>
    </source>
</evidence>
<evidence type="ECO:0000256" key="1">
    <source>
        <dbReference type="ARBA" id="ARBA00004123"/>
    </source>
</evidence>
<evidence type="ECO:0000256" key="5">
    <source>
        <dbReference type="SAM" id="Coils"/>
    </source>
</evidence>
<dbReference type="GO" id="GO:0006303">
    <property type="term" value="P:double-strand break repair via nonhomologous end joining"/>
    <property type="evidence" value="ECO:0007669"/>
    <property type="project" value="TreeGrafter"/>
</dbReference>
<dbReference type="Pfam" id="PF06632">
    <property type="entry name" value="XRCC4"/>
    <property type="match status" value="1"/>
</dbReference>
<feature type="compositionally biased region" description="Basic and acidic residues" evidence="6">
    <location>
        <begin position="216"/>
        <end position="227"/>
    </location>
</feature>
<dbReference type="InterPro" id="IPR053961">
    <property type="entry name" value="XRCC4_N"/>
</dbReference>
<name>A0AAV7XXZ8_9NEOP</name>
<dbReference type="InterPro" id="IPR038051">
    <property type="entry name" value="XRCC4-like_N_sf"/>
</dbReference>